<name>A0A9Q2PFK4_RHOHA</name>
<evidence type="ECO:0000313" key="4">
    <source>
        <dbReference type="Proteomes" id="UP000808906"/>
    </source>
</evidence>
<accession>A0A9Q2PFK4</accession>
<evidence type="ECO:0000313" key="3">
    <source>
        <dbReference type="EMBL" id="NKT78150.1"/>
    </source>
</evidence>
<dbReference type="EMBL" id="WUXR01000012">
    <property type="protein sequence ID" value="MBM4567429.1"/>
    <property type="molecule type" value="Genomic_DNA"/>
</dbReference>
<gene>
    <name evidence="2" type="ORF">GS441_18990</name>
    <name evidence="3" type="ORF">GS882_08540</name>
</gene>
<dbReference type="RefSeq" id="WP_084962013.1">
    <property type="nucleotide sequence ID" value="NZ_CP095477.1"/>
</dbReference>
<evidence type="ECO:0000256" key="1">
    <source>
        <dbReference type="SAM" id="MobiDB-lite"/>
    </source>
</evidence>
<protein>
    <submittedName>
        <fullName evidence="2">Uncharacterized protein</fullName>
    </submittedName>
</protein>
<proteinExistence type="predicted"/>
<organism evidence="2 4">
    <name type="scientific">Rhodococcus hoagii</name>
    <name type="common">Corynebacterium equii</name>
    <dbReference type="NCBI Taxonomy" id="43767"/>
    <lineage>
        <taxon>Bacteria</taxon>
        <taxon>Bacillati</taxon>
        <taxon>Actinomycetota</taxon>
        <taxon>Actinomycetes</taxon>
        <taxon>Mycobacteriales</taxon>
        <taxon>Nocardiaceae</taxon>
        <taxon>Prescottella</taxon>
    </lineage>
</organism>
<dbReference type="Proteomes" id="UP000603463">
    <property type="component" value="Unassembled WGS sequence"/>
</dbReference>
<reference evidence="2" key="1">
    <citation type="submission" date="2019-11" db="EMBL/GenBank/DDBJ databases">
        <title>Spread of Macrolides and rifampicin resistant Rhodococcus equi in clinical isolates in the USA.</title>
        <authorList>
            <person name="Alvarez-Narvaez S."/>
            <person name="Huber L."/>
            <person name="Cohen N.D."/>
            <person name="Slovis N."/>
            <person name="Greiter M."/>
            <person name="Giguere S."/>
            <person name="Hart K."/>
        </authorList>
    </citation>
    <scope>NUCLEOTIDE SEQUENCE</scope>
    <source>
        <strain evidence="2">Lh_17</strain>
    </source>
</reference>
<dbReference type="EMBL" id="WVBC01000030">
    <property type="protein sequence ID" value="NKT78150.1"/>
    <property type="molecule type" value="Genomic_DNA"/>
</dbReference>
<comment type="caution">
    <text evidence="2">The sequence shown here is derived from an EMBL/GenBank/DDBJ whole genome shotgun (WGS) entry which is preliminary data.</text>
</comment>
<feature type="region of interest" description="Disordered" evidence="1">
    <location>
        <begin position="138"/>
        <end position="159"/>
    </location>
</feature>
<dbReference type="Proteomes" id="UP000808906">
    <property type="component" value="Unassembled WGS sequence"/>
</dbReference>
<reference evidence="3" key="2">
    <citation type="journal article" date="2020" name="Environ. Microbiol.">
        <title>The novel and transferable erm(51) gene confers Macrolides, Lincosamides, and Streptogramins B (MLSB) resistance to clonal Rhodococcus equi in the environment.</title>
        <authorList>
            <person name="Huber L."/>
            <person name="Giguere S."/>
            <person name="Slovis N.M."/>
            <person name="Alvarez-Narvaez S."/>
            <person name="Hart K.A."/>
            <person name="Greiter M."/>
            <person name="Morris E.R.A."/>
            <person name="Cohen N.D."/>
        </authorList>
    </citation>
    <scope>NUCLEOTIDE SEQUENCE</scope>
    <source>
        <strain evidence="3">Lh_116_1</strain>
    </source>
</reference>
<sequence>MSDVTVESLLEHADWIDGCGHGLGPGEALRAEAARLEAESARDGEAEKLAEDLAFAYCLGFGHDADEFKWNPGGRGHDAWLAVARQVLVLAADGRLLPEGGTVLTEEQVTDIRTILPGFGGRAAEAAHARLHAFFKAPAEPVPDSGPDGTPEKPWPTWQDVPEGVRYVSSDGCYCFVNRNGSRFPAGRAGESKFRSSFSDVVMDSLAPFVRVDGDKA</sequence>
<evidence type="ECO:0000313" key="2">
    <source>
        <dbReference type="EMBL" id="MBM4567429.1"/>
    </source>
</evidence>
<dbReference type="AlphaFoldDB" id="A0A9Q2PFK4"/>